<dbReference type="SUPFAM" id="SSF58038">
    <property type="entry name" value="SNARE fusion complex"/>
    <property type="match status" value="1"/>
</dbReference>
<keyword evidence="3 10" id="KW-0812">Transmembrane</keyword>
<keyword evidence="4" id="KW-0653">Protein transport</keyword>
<feature type="domain" description="V-SNARE coiled-coil homology" evidence="12">
    <location>
        <begin position="150"/>
        <end position="210"/>
    </location>
</feature>
<organism evidence="14">
    <name type="scientific">Blumeria graminis f. sp. tritici 96224</name>
    <dbReference type="NCBI Taxonomy" id="1268274"/>
    <lineage>
        <taxon>Eukaryota</taxon>
        <taxon>Fungi</taxon>
        <taxon>Dikarya</taxon>
        <taxon>Ascomycota</taxon>
        <taxon>Pezizomycotina</taxon>
        <taxon>Leotiomycetes</taxon>
        <taxon>Erysiphales</taxon>
        <taxon>Erysiphaceae</taxon>
        <taxon>Blumeria</taxon>
    </lineage>
</organism>
<evidence type="ECO:0000256" key="3">
    <source>
        <dbReference type="ARBA" id="ARBA00022692"/>
    </source>
</evidence>
<evidence type="ECO:0000256" key="9">
    <source>
        <dbReference type="PROSITE-ProRule" id="PRU00290"/>
    </source>
</evidence>
<feature type="transmembrane region" description="Helical" evidence="10">
    <location>
        <begin position="214"/>
        <end position="239"/>
    </location>
</feature>
<reference evidence="13" key="2">
    <citation type="submission" date="2013-01" db="EMBL/GenBank/DDBJ databases">
        <title>The wheat powdery mildew genome reveals unique evolution of an obligate biotroph.</title>
        <authorList>
            <person name="Oberhaensli S."/>
            <person name="Wicker T."/>
            <person name="Keller B."/>
        </authorList>
    </citation>
    <scope>NUCLEOTIDE SEQUENCE</scope>
    <source>
        <strain evidence="13">96224</strain>
    </source>
</reference>
<evidence type="ECO:0000256" key="5">
    <source>
        <dbReference type="ARBA" id="ARBA00022989"/>
    </source>
</evidence>
<dbReference type="EMBL" id="KE375184">
    <property type="protein sequence ID" value="EPQ62210.1"/>
    <property type="molecule type" value="Genomic_DNA"/>
</dbReference>
<keyword evidence="5 10" id="KW-1133">Transmembrane helix</keyword>
<evidence type="ECO:0000256" key="7">
    <source>
        <dbReference type="ARBA" id="ARBA00026133"/>
    </source>
</evidence>
<dbReference type="GO" id="GO:0012505">
    <property type="term" value="C:endomembrane system"/>
    <property type="evidence" value="ECO:0007669"/>
    <property type="project" value="UniProtKB-SubCell"/>
</dbReference>
<keyword evidence="9" id="KW-0175">Coiled coil</keyword>
<dbReference type="GO" id="GO:0015031">
    <property type="term" value="P:protein transport"/>
    <property type="evidence" value="ECO:0007669"/>
    <property type="project" value="UniProtKB-KW"/>
</dbReference>
<dbReference type="FunFam" id="3.30.450.50:FF:000017">
    <property type="entry name" value="Synaptobrevin-like protein Sybl1"/>
    <property type="match status" value="1"/>
</dbReference>
<evidence type="ECO:0000313" key="13">
    <source>
        <dbReference type="EMBL" id="EPQ62210.1"/>
    </source>
</evidence>
<reference evidence="14" key="3">
    <citation type="submission" date="2018-07" db="EMBL/GenBank/DDBJ databases">
        <authorList>
            <person name="Quirk P.G."/>
            <person name="Krulwich T.A."/>
        </authorList>
    </citation>
    <scope>NUCLEOTIDE SEQUENCE</scope>
    <source>
        <strain evidence="14">96224</strain>
    </source>
</reference>
<dbReference type="Gene3D" id="3.30.450.50">
    <property type="entry name" value="Longin domain"/>
    <property type="match status" value="1"/>
</dbReference>
<keyword evidence="2" id="KW-0813">Transport</keyword>
<dbReference type="InterPro" id="IPR001388">
    <property type="entry name" value="Synaptobrevin-like"/>
</dbReference>
<dbReference type="Proteomes" id="UP000053110">
    <property type="component" value="Unassembled WGS sequence"/>
</dbReference>
<dbReference type="HOGENOM" id="CLU_064620_1_1_1"/>
<dbReference type="InterPro" id="IPR011012">
    <property type="entry name" value="Longin-like_dom_sf"/>
</dbReference>
<reference evidence="15" key="1">
    <citation type="journal article" date="2013" name="Nat. Genet.">
        <title>The wheat powdery mildew genome shows the unique evolution of an obligate biotroph.</title>
        <authorList>
            <person name="Wicker T."/>
            <person name="Oberhaensli S."/>
            <person name="Parlange F."/>
            <person name="Buchmann J.P."/>
            <person name="Shatalina M."/>
            <person name="Roffler S."/>
            <person name="Ben-David R."/>
            <person name="Dolezel J."/>
            <person name="Simkova H."/>
            <person name="Schulze-Lefert P."/>
            <person name="Spanu P.D."/>
            <person name="Bruggmann R."/>
            <person name="Amselem J."/>
            <person name="Quesneville H."/>
            <person name="Ver Loren van Themaat E."/>
            <person name="Paape T."/>
            <person name="Shimizu K.K."/>
            <person name="Keller B."/>
        </authorList>
    </citation>
    <scope>NUCLEOTIDE SEQUENCE [LARGE SCALE GENOMIC DNA]</scope>
    <source>
        <strain evidence="15">96224</strain>
    </source>
</reference>
<dbReference type="SUPFAM" id="SSF64356">
    <property type="entry name" value="SNARE-like"/>
    <property type="match status" value="1"/>
</dbReference>
<dbReference type="InterPro" id="IPR010908">
    <property type="entry name" value="Longin_dom"/>
</dbReference>
<comment type="similarity">
    <text evidence="1">Belongs to the synaptobrevin family.</text>
</comment>
<evidence type="ECO:0000256" key="8">
    <source>
        <dbReference type="ARBA" id="ARBA00046280"/>
    </source>
</evidence>
<evidence type="ECO:0000256" key="1">
    <source>
        <dbReference type="ARBA" id="ARBA00008025"/>
    </source>
</evidence>
<evidence type="ECO:0000259" key="11">
    <source>
        <dbReference type="PROSITE" id="PS50859"/>
    </source>
</evidence>
<dbReference type="PANTHER" id="PTHR21136">
    <property type="entry name" value="SNARE PROTEINS"/>
    <property type="match status" value="1"/>
</dbReference>
<dbReference type="InterPro" id="IPR042855">
    <property type="entry name" value="V_SNARE_CC"/>
</dbReference>
<evidence type="ECO:0000256" key="2">
    <source>
        <dbReference type="ARBA" id="ARBA00022448"/>
    </source>
</evidence>
<dbReference type="GO" id="GO:0005737">
    <property type="term" value="C:cytoplasm"/>
    <property type="evidence" value="ECO:0007669"/>
    <property type="project" value="UniProtKB-ARBA"/>
</dbReference>
<evidence type="ECO:0000256" key="10">
    <source>
        <dbReference type="SAM" id="Phobius"/>
    </source>
</evidence>
<dbReference type="Pfam" id="PF00957">
    <property type="entry name" value="Synaptobrevin"/>
    <property type="match status" value="1"/>
</dbReference>
<dbReference type="InterPro" id="IPR051097">
    <property type="entry name" value="Synaptobrevin-like_transport"/>
</dbReference>
<dbReference type="PANTHER" id="PTHR21136:SF168">
    <property type="entry name" value="VESICLE-ASSOCIATED MEMBRANE PROTEIN 9"/>
    <property type="match status" value="1"/>
</dbReference>
<evidence type="ECO:0000256" key="6">
    <source>
        <dbReference type="ARBA" id="ARBA00023136"/>
    </source>
</evidence>
<sequence length="247" mass="27377">MSSSQITPSQLIYACIAHNSTILTEHISAASPQASSLASIVLPKISHTTPNKLTYTHNSNFIHFIADSPSQYAPGASAGELTYLVVADSALGRRIPFQFLDEVKRVFLEKYPAETTDFSCLPIYGAGNFNGELQVLTKEFSATQGGKQDTIRNVREEIDSVRGIMCQNIDSLLERGERIDLLIDKTNRLGGNAYDFRIRTRGLRRKMWWNNVKLIALLIVVILFLVYLFVGFGCGLPGWSKCIGRGS</sequence>
<dbReference type="PRINTS" id="PR00219">
    <property type="entry name" value="SYNAPTOBREVN"/>
</dbReference>
<dbReference type="PROSITE" id="PS50859">
    <property type="entry name" value="LONGIN"/>
    <property type="match status" value="1"/>
</dbReference>
<dbReference type="SMART" id="SM01270">
    <property type="entry name" value="Longin"/>
    <property type="match status" value="1"/>
</dbReference>
<evidence type="ECO:0000313" key="15">
    <source>
        <dbReference type="Proteomes" id="UP000053110"/>
    </source>
</evidence>
<dbReference type="PROSITE" id="PS50892">
    <property type="entry name" value="V_SNARE"/>
    <property type="match status" value="1"/>
</dbReference>
<name>A0A061HC09_BLUGR</name>
<dbReference type="FunFam" id="1.20.5.110:FF:000004">
    <property type="entry name" value="Vesicle-associated membrane protein 7"/>
    <property type="match status" value="1"/>
</dbReference>
<dbReference type="Gene3D" id="1.20.5.110">
    <property type="match status" value="1"/>
</dbReference>
<dbReference type="Pfam" id="PF13774">
    <property type="entry name" value="Longin"/>
    <property type="match status" value="1"/>
</dbReference>
<dbReference type="AlphaFoldDB" id="A0A061HC09"/>
<dbReference type="GO" id="GO:0016020">
    <property type="term" value="C:membrane"/>
    <property type="evidence" value="ECO:0007669"/>
    <property type="project" value="InterPro"/>
</dbReference>
<keyword evidence="6 10" id="KW-0472">Membrane</keyword>
<feature type="domain" description="Longin" evidence="11">
    <location>
        <begin position="11"/>
        <end position="137"/>
    </location>
</feature>
<gene>
    <name evidence="13" type="ORF">BGT96224_1484</name>
    <name evidence="14" type="ORF">BGT96224V2_LOCUS6204</name>
</gene>
<proteinExistence type="inferred from homology"/>
<protein>
    <recommendedName>
        <fullName evidence="7">Synaptobrevin homolog YKT6</fullName>
    </recommendedName>
</protein>
<dbReference type="OrthoDB" id="190375at2759"/>
<evidence type="ECO:0000256" key="4">
    <source>
        <dbReference type="ARBA" id="ARBA00022927"/>
    </source>
</evidence>
<evidence type="ECO:0000313" key="14">
    <source>
        <dbReference type="EMBL" id="SUZ13041.1"/>
    </source>
</evidence>
<evidence type="ECO:0000259" key="12">
    <source>
        <dbReference type="PROSITE" id="PS50892"/>
    </source>
</evidence>
<dbReference type="CDD" id="cd14824">
    <property type="entry name" value="Longin"/>
    <property type="match status" value="1"/>
</dbReference>
<dbReference type="GO" id="GO:0016192">
    <property type="term" value="P:vesicle-mediated transport"/>
    <property type="evidence" value="ECO:0007669"/>
    <property type="project" value="InterPro"/>
</dbReference>
<dbReference type="EMBL" id="UIGY01000211">
    <property type="protein sequence ID" value="SUZ13041.1"/>
    <property type="molecule type" value="Genomic_DNA"/>
</dbReference>
<comment type="subcellular location">
    <subcellularLocation>
        <location evidence="8">Endomembrane system</location>
        <topology evidence="8">Single-pass type IV membrane protein</topology>
    </subcellularLocation>
</comment>
<accession>A0A061HC09</accession>